<dbReference type="Gene3D" id="3.90.550.10">
    <property type="entry name" value="Spore Coat Polysaccharide Biosynthesis Protein SpsA, Chain A"/>
    <property type="match status" value="1"/>
</dbReference>
<proteinExistence type="predicted"/>
<comment type="caution">
    <text evidence="3">The sequence shown here is derived from an EMBL/GenBank/DDBJ whole genome shotgun (WGS) entry which is preliminary data.</text>
</comment>
<dbReference type="InterPro" id="IPR001173">
    <property type="entry name" value="Glyco_trans_2-like"/>
</dbReference>
<feature type="region of interest" description="Disordered" evidence="1">
    <location>
        <begin position="310"/>
        <end position="332"/>
    </location>
</feature>
<evidence type="ECO:0000259" key="2">
    <source>
        <dbReference type="Pfam" id="PF00535"/>
    </source>
</evidence>
<accession>A0ABW8AJ98</accession>
<protein>
    <submittedName>
        <fullName evidence="3">Glycosyltransferase</fullName>
        <ecNumber evidence="3">2.4.-.-</ecNumber>
    </submittedName>
</protein>
<name>A0ABW8AJ98_9ACTN</name>
<gene>
    <name evidence="3" type="ORF">ACIB24_05165</name>
</gene>
<dbReference type="EMBL" id="JBITLV010000001">
    <property type="protein sequence ID" value="MFI7586445.1"/>
    <property type="molecule type" value="Genomic_DNA"/>
</dbReference>
<dbReference type="InterPro" id="IPR029044">
    <property type="entry name" value="Nucleotide-diphossugar_trans"/>
</dbReference>
<sequence length="332" mass="35873">MSAQPTVTVCIPTYNRRALLANSLASVLEQDVDGLEIVVSDNASTDDTEEYVRSIGDPRITYDRLPENIGLFGNLSRALHVGSGRYRVMLPDDDLMLPGNLAAKVAFLEANPSAGMVHSAFLNLGDDGRPYGEPQNWSRLEVDTLEKGHDFIRRSIAIGGIVCVSSVMTRSSVVADERFDPDDGPYADIALWLRIANVSDVGFLAAPLSGYRVHAQSASSGFNLTNANQGGGETSRLTMSIHHADVTLQAHGRFVQRASLSPDEREELAEILRGADKRMRLSIYANAYIPPKLLETAKKAAGWRPGGLMHSKLSLDGSLEDAERSHAGGGSK</sequence>
<dbReference type="PANTHER" id="PTHR43685:SF11">
    <property type="entry name" value="GLYCOSYLTRANSFERASE TAGX-RELATED"/>
    <property type="match status" value="1"/>
</dbReference>
<reference evidence="3 4" key="1">
    <citation type="submission" date="2024-10" db="EMBL/GenBank/DDBJ databases">
        <title>The Natural Products Discovery Center: Release of the First 8490 Sequenced Strains for Exploring Actinobacteria Biosynthetic Diversity.</title>
        <authorList>
            <person name="Kalkreuter E."/>
            <person name="Kautsar S.A."/>
            <person name="Yang D."/>
            <person name="Bader C.D."/>
            <person name="Teijaro C.N."/>
            <person name="Fluegel L."/>
            <person name="Davis C.M."/>
            <person name="Simpson J.R."/>
            <person name="Lauterbach L."/>
            <person name="Steele A.D."/>
            <person name="Gui C."/>
            <person name="Meng S."/>
            <person name="Li G."/>
            <person name="Viehrig K."/>
            <person name="Ye F."/>
            <person name="Su P."/>
            <person name="Kiefer A.F."/>
            <person name="Nichols A."/>
            <person name="Cepeda A.J."/>
            <person name="Yan W."/>
            <person name="Fan B."/>
            <person name="Jiang Y."/>
            <person name="Adhikari A."/>
            <person name="Zheng C.-J."/>
            <person name="Schuster L."/>
            <person name="Cowan T.M."/>
            <person name="Smanski M.J."/>
            <person name="Chevrette M.G."/>
            <person name="De Carvalho L.P.S."/>
            <person name="Shen B."/>
        </authorList>
    </citation>
    <scope>NUCLEOTIDE SEQUENCE [LARGE SCALE GENOMIC DNA]</scope>
    <source>
        <strain evidence="3 4">NPDC049639</strain>
    </source>
</reference>
<dbReference type="CDD" id="cd00761">
    <property type="entry name" value="Glyco_tranf_GTA_type"/>
    <property type="match status" value="1"/>
</dbReference>
<organism evidence="3 4">
    <name type="scientific">Spongisporangium articulatum</name>
    <dbReference type="NCBI Taxonomy" id="3362603"/>
    <lineage>
        <taxon>Bacteria</taxon>
        <taxon>Bacillati</taxon>
        <taxon>Actinomycetota</taxon>
        <taxon>Actinomycetes</taxon>
        <taxon>Kineosporiales</taxon>
        <taxon>Kineosporiaceae</taxon>
        <taxon>Spongisporangium</taxon>
    </lineage>
</organism>
<keyword evidence="4" id="KW-1185">Reference proteome</keyword>
<keyword evidence="3" id="KW-0328">Glycosyltransferase</keyword>
<dbReference type="EC" id="2.4.-.-" evidence="3"/>
<dbReference type="Proteomes" id="UP001612915">
    <property type="component" value="Unassembled WGS sequence"/>
</dbReference>
<evidence type="ECO:0000256" key="1">
    <source>
        <dbReference type="SAM" id="MobiDB-lite"/>
    </source>
</evidence>
<keyword evidence="3" id="KW-0808">Transferase</keyword>
<dbReference type="PANTHER" id="PTHR43685">
    <property type="entry name" value="GLYCOSYLTRANSFERASE"/>
    <property type="match status" value="1"/>
</dbReference>
<dbReference type="RefSeq" id="WP_398276099.1">
    <property type="nucleotide sequence ID" value="NZ_JBITLV010000001.1"/>
</dbReference>
<evidence type="ECO:0000313" key="4">
    <source>
        <dbReference type="Proteomes" id="UP001612915"/>
    </source>
</evidence>
<dbReference type="Pfam" id="PF00535">
    <property type="entry name" value="Glycos_transf_2"/>
    <property type="match status" value="1"/>
</dbReference>
<dbReference type="InterPro" id="IPR050834">
    <property type="entry name" value="Glycosyltransf_2"/>
</dbReference>
<feature type="domain" description="Glycosyltransferase 2-like" evidence="2">
    <location>
        <begin position="8"/>
        <end position="129"/>
    </location>
</feature>
<evidence type="ECO:0000313" key="3">
    <source>
        <dbReference type="EMBL" id="MFI7586445.1"/>
    </source>
</evidence>
<dbReference type="GO" id="GO:0016757">
    <property type="term" value="F:glycosyltransferase activity"/>
    <property type="evidence" value="ECO:0007669"/>
    <property type="project" value="UniProtKB-KW"/>
</dbReference>
<dbReference type="SUPFAM" id="SSF53448">
    <property type="entry name" value="Nucleotide-diphospho-sugar transferases"/>
    <property type="match status" value="1"/>
</dbReference>